<evidence type="ECO:0000313" key="2">
    <source>
        <dbReference type="EMBL" id="MBM9912572.1"/>
    </source>
</evidence>
<dbReference type="RefSeq" id="WP_205406327.1">
    <property type="nucleotide sequence ID" value="NZ_JAFFTA010000003.1"/>
</dbReference>
<keyword evidence="2" id="KW-0378">Hydrolase</keyword>
<evidence type="ECO:0000313" key="5">
    <source>
        <dbReference type="Proteomes" id="UP000784064"/>
    </source>
</evidence>
<dbReference type="InterPro" id="IPR003615">
    <property type="entry name" value="HNH_nuc"/>
</dbReference>
<name>A0AAW4GEP6_9GAMM</name>
<feature type="domain" description="HNH nuclease" evidence="1">
    <location>
        <begin position="36"/>
        <end position="116"/>
    </location>
</feature>
<keyword evidence="2" id="KW-0255">Endonuclease</keyword>
<dbReference type="AlphaFoldDB" id="A0AAW4GEP6"/>
<evidence type="ECO:0000259" key="1">
    <source>
        <dbReference type="SMART" id="SM00507"/>
    </source>
</evidence>
<keyword evidence="2" id="KW-0540">Nuclease</keyword>
<comment type="caution">
    <text evidence="2">The sequence shown here is derived from an EMBL/GenBank/DDBJ whole genome shotgun (WGS) entry which is preliminary data.</text>
</comment>
<dbReference type="Proteomes" id="UP000784064">
    <property type="component" value="Unassembled WGS sequence"/>
</dbReference>
<proteinExistence type="predicted"/>
<dbReference type="Gene3D" id="1.10.30.50">
    <property type="match status" value="1"/>
</dbReference>
<organism evidence="2 5">
    <name type="scientific">Stenotrophomonas lactitubi</name>
    <dbReference type="NCBI Taxonomy" id="2045214"/>
    <lineage>
        <taxon>Bacteria</taxon>
        <taxon>Pseudomonadati</taxon>
        <taxon>Pseudomonadota</taxon>
        <taxon>Gammaproteobacteria</taxon>
        <taxon>Lysobacterales</taxon>
        <taxon>Lysobacteraceae</taxon>
        <taxon>Stenotrophomonas</taxon>
    </lineage>
</organism>
<evidence type="ECO:0000313" key="3">
    <source>
        <dbReference type="EMBL" id="MBM9938372.1"/>
    </source>
</evidence>
<dbReference type="EMBL" id="JAFFTB010000014">
    <property type="protein sequence ID" value="MBM9938372.1"/>
    <property type="molecule type" value="Genomic_DNA"/>
</dbReference>
<reference evidence="4" key="1">
    <citation type="submission" date="2021-01" db="EMBL/GenBank/DDBJ databases">
        <title>Stenotrophomonas maltophilia.</title>
        <authorList>
            <person name="Yu Y."/>
        </authorList>
    </citation>
    <scope>NUCLEOTIDE SEQUENCE [LARGE SCALE GENOMIC DNA]</scope>
    <source>
        <strain evidence="4">As-6</strain>
    </source>
</reference>
<dbReference type="CDD" id="cd00085">
    <property type="entry name" value="HNHc"/>
    <property type="match status" value="1"/>
</dbReference>
<dbReference type="Proteomes" id="UP000749453">
    <property type="component" value="Unassembled WGS sequence"/>
</dbReference>
<accession>A0AAW4GEP6</accession>
<sequence length="270" mass="30395">MSFFSTVKWGQADRALLRDVDSCTGRWSTNSDTIKKFRKVLLSKQKNRCSYCQMPLEVDENGYRELDHILPKSPSKSKDNDRSKSGIYEDRWITKGYSKFRYSYRNLAVACKQCNTFKGTFDPLLVRSVPKPKSYPKIADLLWYHPQLAKYESHIQVSDDFIFSGLTPSGATVIRVCRLDRVEVLEIKFLGRAKVRASHADSLRMAIDVLRTGYQTKAFGKKHAISVISSNYGLSVKKAAELFQLSISAVTSASALEKLAVACAVVDGRA</sequence>
<protein>
    <submittedName>
        <fullName evidence="2">HNH endonuclease</fullName>
    </submittedName>
</protein>
<gene>
    <name evidence="2" type="ORF">JJW18_03660</name>
    <name evidence="3" type="ORF">JJW19_09475</name>
</gene>
<reference evidence="2" key="2">
    <citation type="submission" date="2021-01" db="EMBL/GenBank/DDBJ databases">
        <authorList>
            <person name="Yu Y."/>
        </authorList>
    </citation>
    <scope>NUCLEOTIDE SEQUENCE</scope>
    <source>
        <strain evidence="2">As-5</strain>
        <strain evidence="3">As-6</strain>
    </source>
</reference>
<keyword evidence="4" id="KW-1185">Reference proteome</keyword>
<dbReference type="EMBL" id="JAFFTA010000003">
    <property type="protein sequence ID" value="MBM9912572.1"/>
    <property type="molecule type" value="Genomic_DNA"/>
</dbReference>
<dbReference type="GO" id="GO:0004519">
    <property type="term" value="F:endonuclease activity"/>
    <property type="evidence" value="ECO:0007669"/>
    <property type="project" value="UniProtKB-KW"/>
</dbReference>
<dbReference type="SMART" id="SM00507">
    <property type="entry name" value="HNHc"/>
    <property type="match status" value="1"/>
</dbReference>
<evidence type="ECO:0000313" key="4">
    <source>
        <dbReference type="Proteomes" id="UP000749453"/>
    </source>
</evidence>